<feature type="domain" description="Ig-like" evidence="7">
    <location>
        <begin position="2070"/>
        <end position="2156"/>
    </location>
</feature>
<reference evidence="8" key="1">
    <citation type="journal article" date="2023" name="bioRxiv">
        <title>Scaffold-level genome assemblies of two parasitoid biocontrol wasps reveal the parthenogenesis mechanism and an associated novel virus.</title>
        <authorList>
            <person name="Inwood S."/>
            <person name="Skelly J."/>
            <person name="Guhlin J."/>
            <person name="Harrop T."/>
            <person name="Goldson S."/>
            <person name="Dearden P."/>
        </authorList>
    </citation>
    <scope>NUCLEOTIDE SEQUENCE</scope>
    <source>
        <strain evidence="8">Lincoln</strain>
        <tissue evidence="8">Whole body</tissue>
    </source>
</reference>
<accession>A0AA39G487</accession>
<keyword evidence="5" id="KW-0175">Coiled coil</keyword>
<feature type="domain" description="Ig-like" evidence="7">
    <location>
        <begin position="1404"/>
        <end position="1492"/>
    </location>
</feature>
<evidence type="ECO:0000313" key="8">
    <source>
        <dbReference type="EMBL" id="KAK0181093.1"/>
    </source>
</evidence>
<dbReference type="InterPro" id="IPR002017">
    <property type="entry name" value="Spectrin_repeat"/>
</dbReference>
<dbReference type="EMBL" id="JAQQBR010000002">
    <property type="protein sequence ID" value="KAK0181093.1"/>
    <property type="molecule type" value="Genomic_DNA"/>
</dbReference>
<feature type="domain" description="Ig-like" evidence="7">
    <location>
        <begin position="1706"/>
        <end position="1793"/>
    </location>
</feature>
<feature type="domain" description="Ig-like" evidence="7">
    <location>
        <begin position="2888"/>
        <end position="2976"/>
    </location>
</feature>
<dbReference type="GO" id="GO:0031430">
    <property type="term" value="C:M band"/>
    <property type="evidence" value="ECO:0007669"/>
    <property type="project" value="UniProtKB-ARBA"/>
</dbReference>
<dbReference type="FunFam" id="2.60.40.10:FF:000849">
    <property type="entry name" value="Uncharacterized protein, isoform F"/>
    <property type="match status" value="1"/>
</dbReference>
<comment type="subcellular location">
    <subcellularLocation>
        <location evidence="1">Cytoplasm</location>
        <location evidence="1">Myofibril</location>
    </subcellularLocation>
</comment>
<evidence type="ECO:0000256" key="1">
    <source>
        <dbReference type="ARBA" id="ARBA00004657"/>
    </source>
</evidence>
<dbReference type="InterPro" id="IPR013783">
    <property type="entry name" value="Ig-like_fold"/>
</dbReference>
<dbReference type="InterPro" id="IPR036179">
    <property type="entry name" value="Ig-like_dom_sf"/>
</dbReference>
<dbReference type="CDD" id="cd00176">
    <property type="entry name" value="SPEC"/>
    <property type="match status" value="1"/>
</dbReference>
<organism evidence="8 9">
    <name type="scientific">Microctonus hyperodae</name>
    <name type="common">Parasitoid wasp</name>
    <dbReference type="NCBI Taxonomy" id="165561"/>
    <lineage>
        <taxon>Eukaryota</taxon>
        <taxon>Metazoa</taxon>
        <taxon>Ecdysozoa</taxon>
        <taxon>Arthropoda</taxon>
        <taxon>Hexapoda</taxon>
        <taxon>Insecta</taxon>
        <taxon>Pterygota</taxon>
        <taxon>Neoptera</taxon>
        <taxon>Endopterygota</taxon>
        <taxon>Hymenoptera</taxon>
        <taxon>Apocrita</taxon>
        <taxon>Ichneumonoidea</taxon>
        <taxon>Braconidae</taxon>
        <taxon>Euphorinae</taxon>
        <taxon>Microctonus</taxon>
    </lineage>
</organism>
<dbReference type="InterPro" id="IPR018159">
    <property type="entry name" value="Spectrin/alpha-actinin"/>
</dbReference>
<dbReference type="SMART" id="SM00409">
    <property type="entry name" value="IG"/>
    <property type="match status" value="8"/>
</dbReference>
<feature type="domain" description="Ig-like" evidence="7">
    <location>
        <begin position="1600"/>
        <end position="1689"/>
    </location>
</feature>
<feature type="region of interest" description="Disordered" evidence="6">
    <location>
        <begin position="1"/>
        <end position="27"/>
    </location>
</feature>
<evidence type="ECO:0000313" key="9">
    <source>
        <dbReference type="Proteomes" id="UP001168972"/>
    </source>
</evidence>
<dbReference type="Proteomes" id="UP001168972">
    <property type="component" value="Unassembled WGS sequence"/>
</dbReference>
<dbReference type="GO" id="GO:0045989">
    <property type="term" value="P:positive regulation of striated muscle contraction"/>
    <property type="evidence" value="ECO:0007669"/>
    <property type="project" value="UniProtKB-ARBA"/>
</dbReference>
<feature type="compositionally biased region" description="Polar residues" evidence="6">
    <location>
        <begin position="2852"/>
        <end position="2867"/>
    </location>
</feature>
<evidence type="ECO:0000256" key="4">
    <source>
        <dbReference type="ARBA" id="ARBA00023319"/>
    </source>
</evidence>
<dbReference type="Gene3D" id="1.20.58.60">
    <property type="match status" value="4"/>
</dbReference>
<name>A0AA39G487_MICHY</name>
<dbReference type="Pfam" id="PF00435">
    <property type="entry name" value="Spectrin"/>
    <property type="match status" value="1"/>
</dbReference>
<evidence type="ECO:0000256" key="6">
    <source>
        <dbReference type="SAM" id="MobiDB-lite"/>
    </source>
</evidence>
<feature type="region of interest" description="Disordered" evidence="6">
    <location>
        <begin position="2659"/>
        <end position="2680"/>
    </location>
</feature>
<dbReference type="InterPro" id="IPR003599">
    <property type="entry name" value="Ig_sub"/>
</dbReference>
<sequence>MIDVYESTDAEENPNEGDTHETNSQSNHRTFVNNTVDHVTHEGSGSPQQKTPPTTTISTIALQSGETRLVIALLQSGEWLRLKVLEVCPELTKLGTTVDEAKHLSAAHDEVLIRLQSKQSPVEELLRQADQLISTQKPRAEVYAAMADTLGQAWQDVNSLLQLQKQILDHNVLFQCRAEEFRLNAKSLEITCNDTLLPVEIDLVKKFLTKIHDLRKAMLNSLMGALQEGRTLLDCLREIAKEGTLDSRPDRIKADADNAVLQVEKWLEELHDRRTFIELSYTSRKTQLEQCLALALLATDLRDLEEILNDRISALSASSDQLGDSSSSGELLLFELKKLQHEAKEFQDRSLKITKSTETLVSSKHFAGEQATQQAYAILEAAADYVNDLDQYEILLNRAIVFFQSAQSAFTKLDQLEIQLATNEHPQHSPQLARFHAQAASTLSEVTSSPLTEGYALLDVTGRGAPGAEGIKHTVEELESRKLRLLECCTAHKEENLRIARGLASFFEKYDELSSWLNGIANAFLRGHQDMGSDLPMAEDFHKIHCQLLEDLGKRGKEIDEALTVLSDTVMNIPDEKQRAVQKRHVEDRVDALRDSWLDTRHAVEARLSLSALYVDFHEAAAHLTKEVDEIDNEFKKNSDNIDEGKINELEKRWKDLQPLYIRLTNSGAKFLEETHKCTDAYLDIPRARLCVETTLERFANRQLTVTESWENWQTTVVTTRERRIEHERRIEESTKTLAWTSKFSEQLYPLLTSESTQPSVLLQDLESIQLGILPELKKAVIELEARIKSVASTSIGEDNSSNLIKGQLSEVYEKLRTTAVDYQSLLESLTAIFQDLVLIENSTDETKQICHDLEKSTPGFLSESGRNDIRSQKTIIRKIRESVTKILINVEPAIDRIILTIDAQEPASAAKQEIEKLKQVFGIISTSWRNACMETETRLDKRLLFCNFADDLDRIDADLRHLSDQLAGSSEAGHRFTGESLSTVESASQAFSEFEATITVLEERINSFIKTTEDNVELRTPDSAPVIIRELSKLQERWNQLKRLTEATRDRINSSIDYFKLLEETKCWYREGNKLLIIIARKSSTAKSPDEVNECLGEIDDYLKPGEELQEKRIEKIRQLSTSIFGTDRLPQFNEVVVENRETLDSFAVIVSELRTLAQNLKNSAALMEKKQREKEREEDELRKLNAARIEAQVAFEAEMERKKNEAIMEEKRKQDDILMSSISAQMEVERAIENVVEETVTSAVTTKEIQLLQKTEIVEDVPVLVASIPEAYDEIKMPIQAEMQEEGVAENIVLPRPPRFVVPLSDAIIEQGNRITFECTLEEGIPNSEIIWYKDGISILNNHDYLTSYNEKTGVCTLVIEETFAEDTAKFTCKAFNIAGLAETGATLTIREITSDQQLNAPIFIKELLPSSAKKGSSHLLSCTVTGNPLPIVQWFKNETNIDDSPDYVITYNNGEAVLKFIEILPDDCAIYTCKATNKLGKASTSANLTVAAVEPNLDVVLTNGTSSPTPKIYDSCTQKSTVKVNIVEEHKIIEKSQIIKIESHSEEMGGRTSQVIPDASAQDISTSNKDVIVPVKIETVEKSTEMPEFYQDTESIPPSVQLPLKDIQVFEGKTVRLDCVIVGQPEPEVIWYHDSQPVKESADFQLLFQGDRCSLVIHEAFLDDAGKYKVVAINAKGETSSECTLSVIPSSEVAKESTAGNVPQFIKLISDVLVSEGDDAILECQVNGEPRPDLRWYFNNEEIIFVNERITMTHDESGCCALKIRATTPEDKGNYVAKATNLHGEAKAIARLVIKPSNESLKREELVQMEEKLMPPLFEEVFDDRVILAGISTKFECIVHGKPTPKIQWLFNDKPVHGKSFLVSVSGDRQVLTIPEASKEHVGSISCVAENSAGRATCTAQLDVKGEEATRFTVKGVEDIEDNLVPRDIDMQASNSSEKHFTTERRTIPGDLVDEKVISKMSSSITQSSTTRSSCTKEYKSTTSSNIIEPSYRPGPGNVITKTVVESKEYSSQQNGGPPVVQSQKVEEFERIIQDAPGQVRQEKTKIITEGSAVPKMQKPTRKNIAPRFVTPVTGMIVDQGQDIVLEGVIDGYPQPIITWTKNGQDLKEGIKTTYEHNHVRLELKNVNVKDAGRYTCTAVNDVGNAVSTADLVVKKTIFPPVFGKRLQAQVVKKGERVIMEVEITGTPEPIVTWYKDDEPLMDTDGTLKQLGNCYLLIIDAAEKRHAGKYMVHAVNAGGEGQSIADFAVFEPTPDTMVEVHKTIVYENVADKNLKEETSYSWSQNQKTSSTPSPSKFARGEFRESDYESDYEGRIPPLWKPRGGSDIEDHSFKPVKPNLSGKSMKPITKPTVADVASSFSKKSTEFQRTENDRISRKDHRIIQESIPKPVPMRQKSVLLPGSPPEIAYAPPQSQTYYEGRSGQPFHNAVGTEMKKTVRMDESTENTRRIVTVEQTSRVIKFGEDHQSYDHQQQQQPQYPAVSKYKVIMPKKFIQGQFRESDYESDADIGRIRPKWAPPESDTEDPQYRRIQLPRFRSSSVPPPADTYERVVTPMEFDNPPVVTSQTQTFEQHLRHLNEESEKLRKEKRRSYDCSTLPLESKQEFNGSTRSYGFVSRHDMKKAANNVASKHMTDMTSSFKAKTEKFVHDLQSDLKQKSKPILKHSSDKLSQDADDSQAYREEKRMAQYGTKQIDPDTGLIYFKYDFGYEFGIVLPGEGKKTVASSNQSIHGQRRASDIDVPIVHEFTNRQENGFSKAPWQEQPRTNGTSRKFSNGSKTVKWEPTSESEFSEAEDSIRRKKRGMTSAPPSLVIPHSPSSPRWDPRTPSPLSLSPSLPSFSPRHSSAALGPPSNTDSIAETSWPNKNGVTDTKEIIQPYLDIQPKKAPLFITPLRDIAVIVGQTARFECIVQAEPQPNILWSKNGRIIENSVNYEIYYRNGVCRFVIPVAYPDDAGTYICTATNSLGSTATSATLQVPGNRRSLYSSK</sequence>
<dbReference type="PROSITE" id="PS50835">
    <property type="entry name" value="IG_LIKE"/>
    <property type="match status" value="8"/>
</dbReference>
<comment type="caution">
    <text evidence="8">The sequence shown here is derived from an EMBL/GenBank/DDBJ whole genome shotgun (WGS) entry which is preliminary data.</text>
</comment>
<dbReference type="FunFam" id="2.60.40.10:FF:000519">
    <property type="entry name" value="Muscle M-line assembly protein unc-89"/>
    <property type="match status" value="1"/>
</dbReference>
<proteinExistence type="inferred from homology"/>
<feature type="domain" description="Ig-like" evidence="7">
    <location>
        <begin position="1300"/>
        <end position="1391"/>
    </location>
</feature>
<feature type="compositionally biased region" description="Acidic residues" evidence="6">
    <location>
        <begin position="1"/>
        <end position="15"/>
    </location>
</feature>
<dbReference type="PANTHER" id="PTHR47633:SF4">
    <property type="entry name" value="MYOPALLADIN ISOFORM X1"/>
    <property type="match status" value="1"/>
</dbReference>
<dbReference type="SMART" id="SM00150">
    <property type="entry name" value="SPEC"/>
    <property type="match status" value="4"/>
</dbReference>
<feature type="compositionally biased region" description="Low complexity" evidence="6">
    <location>
        <begin position="2829"/>
        <end position="2846"/>
    </location>
</feature>
<dbReference type="FunFam" id="2.60.40.10:FF:000425">
    <property type="entry name" value="Myosin light chain kinase"/>
    <property type="match status" value="2"/>
</dbReference>
<feature type="region of interest" description="Disordered" evidence="6">
    <location>
        <begin position="2751"/>
        <end position="2867"/>
    </location>
</feature>
<feature type="domain" description="Ig-like" evidence="7">
    <location>
        <begin position="2163"/>
        <end position="2251"/>
    </location>
</feature>
<evidence type="ECO:0000256" key="3">
    <source>
        <dbReference type="ARBA" id="ARBA00022490"/>
    </source>
</evidence>
<dbReference type="FunFam" id="2.60.40.10:FF:000080">
    <property type="entry name" value="Myosin light chain kinase, smooth muscle"/>
    <property type="match status" value="1"/>
</dbReference>
<dbReference type="FunFam" id="2.60.40.10:FF:000632">
    <property type="entry name" value="Uncharacterized protein, isoform B"/>
    <property type="match status" value="1"/>
</dbReference>
<dbReference type="PANTHER" id="PTHR47633">
    <property type="entry name" value="IMMUNOGLOBULIN"/>
    <property type="match status" value="1"/>
</dbReference>
<dbReference type="FunFam" id="2.60.40.10:FF:000107">
    <property type="entry name" value="Myosin, light chain kinase a"/>
    <property type="match status" value="2"/>
</dbReference>
<feature type="compositionally biased region" description="Low complexity" evidence="6">
    <location>
        <begin position="1966"/>
        <end position="1977"/>
    </location>
</feature>
<feature type="coiled-coil region" evidence="5">
    <location>
        <begin position="1152"/>
        <end position="1196"/>
    </location>
</feature>
<feature type="compositionally biased region" description="Basic and acidic residues" evidence="6">
    <location>
        <begin position="2666"/>
        <end position="2680"/>
    </location>
</feature>
<keyword evidence="9" id="KW-1185">Reference proteome</keyword>
<keyword evidence="4" id="KW-0393">Immunoglobulin domain</keyword>
<reference evidence="8" key="2">
    <citation type="submission" date="2023-03" db="EMBL/GenBank/DDBJ databases">
        <authorList>
            <person name="Inwood S.N."/>
            <person name="Skelly J.G."/>
            <person name="Guhlin J."/>
            <person name="Harrop T.W.R."/>
            <person name="Goldson S.G."/>
            <person name="Dearden P.K."/>
        </authorList>
    </citation>
    <scope>NUCLEOTIDE SEQUENCE</scope>
    <source>
        <strain evidence="8">Lincoln</strain>
        <tissue evidence="8">Whole body</tissue>
    </source>
</reference>
<dbReference type="SMART" id="SM00408">
    <property type="entry name" value="IGc2"/>
    <property type="match status" value="8"/>
</dbReference>
<feature type="region of interest" description="Disordered" evidence="6">
    <location>
        <begin position="1966"/>
        <end position="1998"/>
    </location>
</feature>
<comment type="similarity">
    <text evidence="2">Belongs to the protein kinase superfamily. CAMK Ser/Thr protein kinase family.</text>
</comment>
<feature type="domain" description="Ig-like" evidence="7">
    <location>
        <begin position="1818"/>
        <end position="1906"/>
    </location>
</feature>
<gene>
    <name evidence="8" type="ORF">PV327_003405</name>
</gene>
<dbReference type="Gene3D" id="2.60.40.10">
    <property type="entry name" value="Immunoglobulins"/>
    <property type="match status" value="8"/>
</dbReference>
<dbReference type="CDD" id="cd20971">
    <property type="entry name" value="IgI_1_Titin-A168_like"/>
    <property type="match status" value="1"/>
</dbReference>
<dbReference type="GO" id="GO:0040017">
    <property type="term" value="P:positive regulation of locomotion"/>
    <property type="evidence" value="ECO:0007669"/>
    <property type="project" value="UniProtKB-ARBA"/>
</dbReference>
<dbReference type="Pfam" id="PF25101">
    <property type="entry name" value="Spectrin_7"/>
    <property type="match status" value="1"/>
</dbReference>
<dbReference type="GO" id="GO:0045214">
    <property type="term" value="P:sarcomere organization"/>
    <property type="evidence" value="ECO:0007669"/>
    <property type="project" value="UniProtKB-ARBA"/>
</dbReference>
<dbReference type="SUPFAM" id="SSF46966">
    <property type="entry name" value="Spectrin repeat"/>
    <property type="match status" value="4"/>
</dbReference>
<feature type="compositionally biased region" description="Polar residues" evidence="6">
    <location>
        <begin position="2282"/>
        <end position="2297"/>
    </location>
</feature>
<dbReference type="InterPro" id="IPR013098">
    <property type="entry name" value="Ig_I-set"/>
</dbReference>
<feature type="region of interest" description="Disordered" evidence="6">
    <location>
        <begin position="2280"/>
        <end position="2331"/>
    </location>
</feature>
<evidence type="ECO:0000256" key="5">
    <source>
        <dbReference type="SAM" id="Coils"/>
    </source>
</evidence>
<feature type="compositionally biased region" description="Polar residues" evidence="6">
    <location>
        <begin position="2764"/>
        <end position="2779"/>
    </location>
</feature>
<dbReference type="InterPro" id="IPR007110">
    <property type="entry name" value="Ig-like_dom"/>
</dbReference>
<evidence type="ECO:0000256" key="2">
    <source>
        <dbReference type="ARBA" id="ARBA00006692"/>
    </source>
</evidence>
<keyword evidence="3" id="KW-0963">Cytoplasm</keyword>
<dbReference type="Pfam" id="PF07679">
    <property type="entry name" value="I-set"/>
    <property type="match status" value="8"/>
</dbReference>
<dbReference type="InterPro" id="IPR003598">
    <property type="entry name" value="Ig_sub2"/>
</dbReference>
<dbReference type="SUPFAM" id="SSF48726">
    <property type="entry name" value="Immunoglobulin"/>
    <property type="match status" value="8"/>
</dbReference>
<evidence type="ECO:0000259" key="7">
    <source>
        <dbReference type="PROSITE" id="PS50835"/>
    </source>
</evidence>
<dbReference type="InterPro" id="IPR058157">
    <property type="entry name" value="Spectrin_met"/>
</dbReference>
<protein>
    <recommendedName>
        <fullName evidence="7">Ig-like domain-containing protein</fullName>
    </recommendedName>
</protein>
<dbReference type="GO" id="GO:0060298">
    <property type="term" value="P:positive regulation of sarcomere organization"/>
    <property type="evidence" value="ECO:0007669"/>
    <property type="project" value="UniProtKB-ARBA"/>
</dbReference>